<organism evidence="2 3">
    <name type="scientific">Algicella marina</name>
    <dbReference type="NCBI Taxonomy" id="2683284"/>
    <lineage>
        <taxon>Bacteria</taxon>
        <taxon>Pseudomonadati</taxon>
        <taxon>Pseudomonadota</taxon>
        <taxon>Alphaproteobacteria</taxon>
        <taxon>Rhodobacterales</taxon>
        <taxon>Paracoccaceae</taxon>
        <taxon>Algicella</taxon>
    </lineage>
</organism>
<gene>
    <name evidence="2" type="ORF">GO499_11505</name>
</gene>
<dbReference type="Proteomes" id="UP000464495">
    <property type="component" value="Chromosome"/>
</dbReference>
<name>A0A6P1T2Q8_9RHOB</name>
<sequence length="186" mass="21216">MRIAFLGYGRDETRLIGLLEAAGHDVEHFRERVESLADFDLILSFGYRFILKKPVISTARRPILNLHISYLPYNRGAHPNFWSWIEDTPAGVTIHEIDLGLDTGGIAFQTRLAIEPEDLSFRDTYVILVEGIEQLFEDNLTKILAQDYQIVQQPDGGTYHRASELPDWVNWDMKISSAVARYHGVG</sequence>
<proteinExistence type="predicted"/>
<dbReference type="InterPro" id="IPR002376">
    <property type="entry name" value="Formyl_transf_N"/>
</dbReference>
<dbReference type="InterPro" id="IPR036477">
    <property type="entry name" value="Formyl_transf_N_sf"/>
</dbReference>
<evidence type="ECO:0000313" key="3">
    <source>
        <dbReference type="Proteomes" id="UP000464495"/>
    </source>
</evidence>
<dbReference type="PANTHER" id="PTHR11138">
    <property type="entry name" value="METHIONYL-TRNA FORMYLTRANSFERASE"/>
    <property type="match status" value="1"/>
</dbReference>
<dbReference type="SUPFAM" id="SSF53328">
    <property type="entry name" value="Formyltransferase"/>
    <property type="match status" value="1"/>
</dbReference>
<dbReference type="KEGG" id="amaq:GO499_11505"/>
<feature type="domain" description="Formyl transferase N-terminal" evidence="1">
    <location>
        <begin position="38"/>
        <end position="118"/>
    </location>
</feature>
<reference evidence="2 3" key="1">
    <citation type="submission" date="2019-12" db="EMBL/GenBank/DDBJ databases">
        <title>Complete genome sequence of Algicella marina strain 9Alg 56(T) isolated from the red alga Tichocarpus crinitus.</title>
        <authorList>
            <person name="Kim S.-G."/>
            <person name="Nedashkovskaya O.I."/>
        </authorList>
    </citation>
    <scope>NUCLEOTIDE SEQUENCE [LARGE SCALE GENOMIC DNA]</scope>
    <source>
        <strain evidence="2 3">9Alg 56</strain>
    </source>
</reference>
<dbReference type="EMBL" id="CP046620">
    <property type="protein sequence ID" value="QHQ35756.1"/>
    <property type="molecule type" value="Genomic_DNA"/>
</dbReference>
<dbReference type="GO" id="GO:0004479">
    <property type="term" value="F:methionyl-tRNA formyltransferase activity"/>
    <property type="evidence" value="ECO:0007669"/>
    <property type="project" value="TreeGrafter"/>
</dbReference>
<dbReference type="PANTHER" id="PTHR11138:SF5">
    <property type="entry name" value="METHIONYL-TRNA FORMYLTRANSFERASE, MITOCHONDRIAL"/>
    <property type="match status" value="1"/>
</dbReference>
<keyword evidence="3" id="KW-1185">Reference proteome</keyword>
<evidence type="ECO:0000259" key="1">
    <source>
        <dbReference type="Pfam" id="PF00551"/>
    </source>
</evidence>
<dbReference type="Pfam" id="PF00551">
    <property type="entry name" value="Formyl_trans_N"/>
    <property type="match status" value="1"/>
</dbReference>
<accession>A0A6P1T2Q8</accession>
<dbReference type="AlphaFoldDB" id="A0A6P1T2Q8"/>
<protein>
    <recommendedName>
        <fullName evidence="1">Formyl transferase N-terminal domain-containing protein</fullName>
    </recommendedName>
</protein>
<evidence type="ECO:0000313" key="2">
    <source>
        <dbReference type="EMBL" id="QHQ35756.1"/>
    </source>
</evidence>
<dbReference type="RefSeq" id="WP_161862316.1">
    <property type="nucleotide sequence ID" value="NZ_CP046620.1"/>
</dbReference>
<dbReference type="Gene3D" id="3.40.50.170">
    <property type="entry name" value="Formyl transferase, N-terminal domain"/>
    <property type="match status" value="1"/>
</dbReference>